<keyword evidence="7" id="KW-0460">Magnesium</keyword>
<feature type="binding site" evidence="7">
    <location>
        <position position="464"/>
    </location>
    <ligand>
        <name>meso-2,6-diaminopimelate</name>
        <dbReference type="ChEBI" id="CHEBI:57791"/>
    </ligand>
</feature>
<dbReference type="Gene3D" id="3.90.190.20">
    <property type="entry name" value="Mur ligase, C-terminal domain"/>
    <property type="match status" value="1"/>
</dbReference>
<feature type="binding site" evidence="7">
    <location>
        <position position="32"/>
    </location>
    <ligand>
        <name>UDP-N-acetyl-alpha-D-muramoyl-L-alanyl-D-glutamate</name>
        <dbReference type="ChEBI" id="CHEBI:83900"/>
    </ligand>
</feature>
<keyword evidence="3 7" id="KW-0133">Cell shape</keyword>
<evidence type="ECO:0000259" key="9">
    <source>
        <dbReference type="Pfam" id="PF01225"/>
    </source>
</evidence>
<comment type="function">
    <text evidence="7">Catalyzes the addition of meso-diaminopimelic acid to the nucleotide precursor UDP-N-acetylmuramoyl-L-alanyl-D-glutamate (UMAG) in the biosynthesis of bacterial cell-wall peptidoglycan.</text>
</comment>
<dbReference type="EC" id="6.3.2.13" evidence="7"/>
<dbReference type="Pfam" id="PF02875">
    <property type="entry name" value="Mur_ligase_C"/>
    <property type="match status" value="1"/>
</dbReference>
<feature type="binding site" evidence="7">
    <location>
        <position position="468"/>
    </location>
    <ligand>
        <name>meso-2,6-diaminopimelate</name>
        <dbReference type="ChEBI" id="CHEBI:57791"/>
    </ligand>
</feature>
<keyword evidence="7" id="KW-0547">Nucleotide-binding</keyword>
<dbReference type="InterPro" id="IPR036565">
    <property type="entry name" value="Mur-like_cat_sf"/>
</dbReference>
<dbReference type="GO" id="GO:0008765">
    <property type="term" value="F:UDP-N-acetylmuramoylalanyl-D-glutamate-2,6-diaminopimelate ligase activity"/>
    <property type="evidence" value="ECO:0007669"/>
    <property type="project" value="UniProtKB-EC"/>
</dbReference>
<dbReference type="PANTHER" id="PTHR23135">
    <property type="entry name" value="MUR LIGASE FAMILY MEMBER"/>
    <property type="match status" value="1"/>
</dbReference>
<feature type="binding site" evidence="7">
    <location>
        <position position="198"/>
    </location>
    <ligand>
        <name>UDP-N-acetyl-alpha-D-muramoyl-L-alanyl-D-glutamate</name>
        <dbReference type="ChEBI" id="CHEBI:83900"/>
    </ligand>
</feature>
<evidence type="ECO:0000256" key="5">
    <source>
        <dbReference type="ARBA" id="ARBA00023306"/>
    </source>
</evidence>
<feature type="domain" description="Mur ligase central" evidence="11">
    <location>
        <begin position="119"/>
        <end position="318"/>
    </location>
</feature>
<feature type="binding site" evidence="7">
    <location>
        <begin position="121"/>
        <end position="127"/>
    </location>
    <ligand>
        <name>ATP</name>
        <dbReference type="ChEBI" id="CHEBI:30616"/>
    </ligand>
</feature>
<feature type="binding site" evidence="7">
    <location>
        <position position="391"/>
    </location>
    <ligand>
        <name>meso-2,6-diaminopimelate</name>
        <dbReference type="ChEBI" id="CHEBI:57791"/>
    </ligand>
</feature>
<feature type="binding site" evidence="7">
    <location>
        <begin position="163"/>
        <end position="164"/>
    </location>
    <ligand>
        <name>UDP-N-acetyl-alpha-D-muramoyl-L-alanyl-D-glutamate</name>
        <dbReference type="ChEBI" id="CHEBI:83900"/>
    </ligand>
</feature>
<keyword evidence="7" id="KW-0963">Cytoplasm</keyword>
<dbReference type="InterPro" id="IPR013221">
    <property type="entry name" value="Mur_ligase_cen"/>
</dbReference>
<dbReference type="NCBIfam" id="TIGR01085">
    <property type="entry name" value="murE"/>
    <property type="match status" value="1"/>
</dbReference>
<evidence type="ECO:0000259" key="11">
    <source>
        <dbReference type="Pfam" id="PF08245"/>
    </source>
</evidence>
<reference evidence="13" key="1">
    <citation type="journal article" date="2019" name="Int. J. Syst. Evol. Microbiol.">
        <title>The Global Catalogue of Microorganisms (GCM) 10K type strain sequencing project: providing services to taxonomists for standard genome sequencing and annotation.</title>
        <authorList>
            <consortium name="The Broad Institute Genomics Platform"/>
            <consortium name="The Broad Institute Genome Sequencing Center for Infectious Disease"/>
            <person name="Wu L."/>
            <person name="Ma J."/>
        </authorList>
    </citation>
    <scope>NUCLEOTIDE SEQUENCE [LARGE SCALE GENOMIC DNA]</scope>
    <source>
        <strain evidence="13">KCTC 42953</strain>
    </source>
</reference>
<comment type="cofactor">
    <cofactor evidence="7">
        <name>Mg(2+)</name>
        <dbReference type="ChEBI" id="CHEBI:18420"/>
    </cofactor>
</comment>
<feature type="short sequence motif" description="Meso-diaminopimelate recognition motif" evidence="7">
    <location>
        <begin position="415"/>
        <end position="418"/>
    </location>
</feature>
<dbReference type="PANTHER" id="PTHR23135:SF4">
    <property type="entry name" value="UDP-N-ACETYLMURAMOYL-L-ALANYL-D-GLUTAMATE--2,6-DIAMINOPIMELATE LIGASE MURE HOMOLOG, CHLOROPLASTIC"/>
    <property type="match status" value="1"/>
</dbReference>
<evidence type="ECO:0000256" key="2">
    <source>
        <dbReference type="ARBA" id="ARBA00022618"/>
    </source>
</evidence>
<dbReference type="SUPFAM" id="SSF63418">
    <property type="entry name" value="MurE/MurF N-terminal domain"/>
    <property type="match status" value="1"/>
</dbReference>
<feature type="binding site" evidence="7">
    <location>
        <position position="162"/>
    </location>
    <ligand>
        <name>UDP-N-acetyl-alpha-D-muramoyl-L-alanyl-D-glutamate</name>
        <dbReference type="ChEBI" id="CHEBI:83900"/>
    </ligand>
</feature>
<dbReference type="Gene3D" id="3.40.1390.10">
    <property type="entry name" value="MurE/MurF, N-terminal domain"/>
    <property type="match status" value="1"/>
</dbReference>
<evidence type="ECO:0000259" key="10">
    <source>
        <dbReference type="Pfam" id="PF02875"/>
    </source>
</evidence>
<dbReference type="InterPro" id="IPR000713">
    <property type="entry name" value="Mur_ligase_N"/>
</dbReference>
<keyword evidence="6 7" id="KW-0961">Cell wall biogenesis/degradation</keyword>
<gene>
    <name evidence="7" type="primary">murE</name>
    <name evidence="12" type="ORF">ACFODZ_14305</name>
</gene>
<feature type="domain" description="Mur ligase N-terminal catalytic" evidence="9">
    <location>
        <begin position="25"/>
        <end position="72"/>
    </location>
</feature>
<evidence type="ECO:0000256" key="6">
    <source>
        <dbReference type="ARBA" id="ARBA00023316"/>
    </source>
</evidence>
<accession>A0ABV7JB94</accession>
<dbReference type="SUPFAM" id="SSF53244">
    <property type="entry name" value="MurD-like peptide ligases, peptide-binding domain"/>
    <property type="match status" value="1"/>
</dbReference>
<keyword evidence="7 12" id="KW-0436">Ligase</keyword>
<dbReference type="EMBL" id="JBHRTS010000008">
    <property type="protein sequence ID" value="MFC3195423.1"/>
    <property type="molecule type" value="Genomic_DNA"/>
</dbReference>
<protein>
    <recommendedName>
        <fullName evidence="7">UDP-N-acetylmuramoyl-L-alanyl-D-glutamate--2,6-diaminopimelate ligase</fullName>
        <ecNumber evidence="7">6.3.2.13</ecNumber>
    </recommendedName>
    <alternativeName>
        <fullName evidence="7">Meso-A2pm-adding enzyme</fullName>
    </alternativeName>
    <alternativeName>
        <fullName evidence="7">Meso-diaminopimelate-adding enzyme</fullName>
    </alternativeName>
    <alternativeName>
        <fullName evidence="7">UDP-MurNAc-L-Ala-D-Glu:meso-diaminopimelate ligase</fullName>
    </alternativeName>
    <alternativeName>
        <fullName evidence="7">UDP-MurNAc-tripeptide synthetase</fullName>
    </alternativeName>
    <alternativeName>
        <fullName evidence="7">UDP-N-acetylmuramyl-tripeptide synthetase</fullName>
    </alternativeName>
</protein>
<evidence type="ECO:0000256" key="1">
    <source>
        <dbReference type="ARBA" id="ARBA00005898"/>
    </source>
</evidence>
<organism evidence="12 13">
    <name type="scientific">Marinicella sediminis</name>
    <dbReference type="NCBI Taxonomy" id="1792834"/>
    <lineage>
        <taxon>Bacteria</taxon>
        <taxon>Pseudomonadati</taxon>
        <taxon>Pseudomonadota</taxon>
        <taxon>Gammaproteobacteria</taxon>
        <taxon>Lysobacterales</taxon>
        <taxon>Marinicellaceae</taxon>
        <taxon>Marinicella</taxon>
    </lineage>
</organism>
<keyword evidence="4 7" id="KW-0573">Peptidoglycan synthesis</keyword>
<evidence type="ECO:0000256" key="8">
    <source>
        <dbReference type="RuleBase" id="RU004135"/>
    </source>
</evidence>
<dbReference type="Pfam" id="PF01225">
    <property type="entry name" value="Mur_ligase"/>
    <property type="match status" value="1"/>
</dbReference>
<evidence type="ECO:0000256" key="4">
    <source>
        <dbReference type="ARBA" id="ARBA00022984"/>
    </source>
</evidence>
<dbReference type="InterPro" id="IPR036615">
    <property type="entry name" value="Mur_ligase_C_dom_sf"/>
</dbReference>
<dbReference type="RefSeq" id="WP_157892996.1">
    <property type="nucleotide sequence ID" value="NZ_JBHRTS010000008.1"/>
</dbReference>
<evidence type="ECO:0000313" key="12">
    <source>
        <dbReference type="EMBL" id="MFC3195423.1"/>
    </source>
</evidence>
<feature type="domain" description="Mur ligase C-terminal" evidence="10">
    <location>
        <begin position="341"/>
        <end position="466"/>
    </location>
</feature>
<keyword evidence="13" id="KW-1185">Reference proteome</keyword>
<feature type="modified residue" description="N6-carboxylysine" evidence="7">
    <location>
        <position position="230"/>
    </location>
</feature>
<sequence>MMVECHLNQVLGWLKLPASDENLQVSGLSMDTRTIQAGDVFIAMSGFNVHGMDYAYQAERAGAVAVITEPVKSGRAKKAGRQKPLTIPVFECADLGARLGHLASNFFGRPSEKMSVTAITGTNGKTSTAWLLMHALEQLGIKAGYMGTLGVGDVNELSALANTTPSAIDVQRYLALMVEQGISHVCIEVSSHALDQHRFVGTQIEHAVFTNLSRDHLDYHRTMKAYAAAKLRLFTDFGARYLVMNADDEWGARWMDSLDAEKVISYGMHKPADWQAGEISLNAEGIAFRLSLAAQNHQVKTQLLGDFNVENMLAVMAVLQSKGFAMEQILEVVTELSPVPGRMNRIDIKANESTLVIDYAHTPDALEQVLKALRKHVDNELWCVFGCGGNRDKGKRPMMGAIAEQYADHVILTDDNPRFESSAQILADIEFGMQTKPHVIANRQQAIAYVIDKSQPGDMVLVAGKGHESSQEIAGELHHFNDMEVVKKLIGVAA</sequence>
<dbReference type="Gene3D" id="3.40.1190.10">
    <property type="entry name" value="Mur-like, catalytic domain"/>
    <property type="match status" value="1"/>
</dbReference>
<evidence type="ECO:0000313" key="13">
    <source>
        <dbReference type="Proteomes" id="UP001595533"/>
    </source>
</evidence>
<dbReference type="SUPFAM" id="SSF53623">
    <property type="entry name" value="MurD-like peptide ligases, catalytic domain"/>
    <property type="match status" value="1"/>
</dbReference>
<comment type="catalytic activity">
    <reaction evidence="7">
        <text>UDP-N-acetyl-alpha-D-muramoyl-L-alanyl-D-glutamate + meso-2,6-diaminopimelate + ATP = UDP-N-acetyl-alpha-D-muramoyl-L-alanyl-gamma-D-glutamyl-meso-2,6-diaminopimelate + ADP + phosphate + H(+)</text>
        <dbReference type="Rhea" id="RHEA:23676"/>
        <dbReference type="ChEBI" id="CHEBI:15378"/>
        <dbReference type="ChEBI" id="CHEBI:30616"/>
        <dbReference type="ChEBI" id="CHEBI:43474"/>
        <dbReference type="ChEBI" id="CHEBI:57791"/>
        <dbReference type="ChEBI" id="CHEBI:83900"/>
        <dbReference type="ChEBI" id="CHEBI:83905"/>
        <dbReference type="ChEBI" id="CHEBI:456216"/>
        <dbReference type="EC" id="6.3.2.13"/>
    </reaction>
</comment>
<comment type="similarity">
    <text evidence="1 7">Belongs to the MurCDEF family. MurE subfamily.</text>
</comment>
<dbReference type="InterPro" id="IPR035911">
    <property type="entry name" value="MurE/MurF_N"/>
</dbReference>
<keyword evidence="2 7" id="KW-0132">Cell division</keyword>
<feature type="binding site" evidence="7">
    <location>
        <begin position="415"/>
        <end position="418"/>
    </location>
    <ligand>
        <name>meso-2,6-diaminopimelate</name>
        <dbReference type="ChEBI" id="CHEBI:57791"/>
    </ligand>
</feature>
<comment type="caution">
    <text evidence="7">Lacks conserved residue(s) required for the propagation of feature annotation.</text>
</comment>
<comment type="caution">
    <text evidence="12">The sequence shown here is derived from an EMBL/GenBank/DDBJ whole genome shotgun (WGS) entry which is preliminary data.</text>
</comment>
<dbReference type="Proteomes" id="UP001595533">
    <property type="component" value="Unassembled WGS sequence"/>
</dbReference>
<evidence type="ECO:0000256" key="3">
    <source>
        <dbReference type="ARBA" id="ARBA00022960"/>
    </source>
</evidence>
<dbReference type="InterPro" id="IPR005761">
    <property type="entry name" value="UDP-N-AcMur-Glu-dNH2Pim_ligase"/>
</dbReference>
<evidence type="ECO:0000256" key="7">
    <source>
        <dbReference type="HAMAP-Rule" id="MF_00208"/>
    </source>
</evidence>
<keyword evidence="5 7" id="KW-0131">Cell cycle</keyword>
<comment type="pathway">
    <text evidence="7 8">Cell wall biogenesis; peptidoglycan biosynthesis.</text>
</comment>
<comment type="subcellular location">
    <subcellularLocation>
        <location evidence="7 8">Cytoplasm</location>
    </subcellularLocation>
</comment>
<proteinExistence type="inferred from homology"/>
<feature type="binding site" evidence="7">
    <location>
        <position position="196"/>
    </location>
    <ligand>
        <name>UDP-N-acetyl-alpha-D-muramoyl-L-alanyl-D-glutamate</name>
        <dbReference type="ChEBI" id="CHEBI:83900"/>
    </ligand>
</feature>
<dbReference type="HAMAP" id="MF_00208">
    <property type="entry name" value="MurE"/>
    <property type="match status" value="1"/>
</dbReference>
<keyword evidence="7" id="KW-0067">ATP-binding</keyword>
<dbReference type="InterPro" id="IPR004101">
    <property type="entry name" value="Mur_ligase_C"/>
</dbReference>
<dbReference type="Pfam" id="PF08245">
    <property type="entry name" value="Mur_ligase_M"/>
    <property type="match status" value="1"/>
</dbReference>
<dbReference type="NCBIfam" id="NF001124">
    <property type="entry name" value="PRK00139.1-2"/>
    <property type="match status" value="1"/>
</dbReference>
<comment type="PTM">
    <text evidence="7">Carboxylation is probably crucial for Mg(2+) binding and, consequently, for the gamma-phosphate positioning of ATP.</text>
</comment>
<name>A0ABV7JB94_9GAMM</name>
<feature type="binding site" evidence="7">
    <location>
        <position position="190"/>
    </location>
    <ligand>
        <name>UDP-N-acetyl-alpha-D-muramoyl-L-alanyl-D-glutamate</name>
        <dbReference type="ChEBI" id="CHEBI:83900"/>
    </ligand>
</feature>
<dbReference type="NCBIfam" id="NF001126">
    <property type="entry name" value="PRK00139.1-4"/>
    <property type="match status" value="1"/>
</dbReference>